<organism evidence="12 13">
    <name type="scientific">Zhongshania arctica</name>
    <dbReference type="NCBI Taxonomy" id="3238302"/>
    <lineage>
        <taxon>Bacteria</taxon>
        <taxon>Pseudomonadati</taxon>
        <taxon>Pseudomonadota</taxon>
        <taxon>Gammaproteobacteria</taxon>
        <taxon>Cellvibrionales</taxon>
        <taxon>Spongiibacteraceae</taxon>
        <taxon>Zhongshania</taxon>
    </lineage>
</organism>
<evidence type="ECO:0000313" key="13">
    <source>
        <dbReference type="Proteomes" id="UP001557484"/>
    </source>
</evidence>
<dbReference type="SUPFAM" id="SSF54534">
    <property type="entry name" value="FKBP-like"/>
    <property type="match status" value="1"/>
</dbReference>
<dbReference type="PANTHER" id="PTHR47861:SF3">
    <property type="entry name" value="FKBP-TYPE PEPTIDYL-PROLYL CIS-TRANS ISOMERASE SLYD"/>
    <property type="match status" value="1"/>
</dbReference>
<comment type="subcellular location">
    <subcellularLocation>
        <location evidence="2">Cytoplasm</location>
    </subcellularLocation>
</comment>
<dbReference type="InterPro" id="IPR001179">
    <property type="entry name" value="PPIase_FKBP_dom"/>
</dbReference>
<dbReference type="EC" id="5.2.1.8" evidence="10"/>
<comment type="caution">
    <text evidence="12">The sequence shown here is derived from an EMBL/GenBank/DDBJ whole genome shotgun (WGS) entry which is preliminary data.</text>
</comment>
<comment type="function">
    <text evidence="8">Also involved in hydrogenase metallocenter assembly, probably by participating in the nickel insertion step. This function in hydrogenase biosynthesis requires chaperone activity and the presence of the metal-binding domain, but not PPIase activity.</text>
</comment>
<reference evidence="12 13" key="1">
    <citation type="journal article" date="2011" name="Int. J. Syst. Evol. Microbiol.">
        <title>Zhongshania antarctica gen. nov., sp. nov. and Zhongshania guokunii sp. nov., gammaproteobacteria respectively isolated from coastal attached (fast) ice and surface seawater of the Antarctic.</title>
        <authorList>
            <person name="Li H.J."/>
            <person name="Zhang X.Y."/>
            <person name="Chen C.X."/>
            <person name="Zhang Y.J."/>
            <person name="Gao Z.M."/>
            <person name="Yu Y."/>
            <person name="Chen X.L."/>
            <person name="Chen B."/>
            <person name="Zhang Y.Z."/>
        </authorList>
    </citation>
    <scope>NUCLEOTIDE SEQUENCE [LARGE SCALE GENOMIC DNA]</scope>
    <source>
        <strain evidence="12 13">R06B22</strain>
    </source>
</reference>
<evidence type="ECO:0000313" key="12">
    <source>
        <dbReference type="EMBL" id="MEX1664484.1"/>
    </source>
</evidence>
<evidence type="ECO:0000256" key="9">
    <source>
        <dbReference type="PROSITE-ProRule" id="PRU00277"/>
    </source>
</evidence>
<dbReference type="InterPro" id="IPR046357">
    <property type="entry name" value="PPIase_dom_sf"/>
</dbReference>
<proteinExistence type="inferred from homology"/>
<dbReference type="RefSeq" id="WP_368374605.1">
    <property type="nucleotide sequence ID" value="NZ_JBFRYB010000001.1"/>
</dbReference>
<dbReference type="PANTHER" id="PTHR47861">
    <property type="entry name" value="FKBP-TYPE PEPTIDYL-PROLYL CIS-TRANS ISOMERASE SLYD"/>
    <property type="match status" value="1"/>
</dbReference>
<evidence type="ECO:0000259" key="11">
    <source>
        <dbReference type="PROSITE" id="PS50059"/>
    </source>
</evidence>
<evidence type="ECO:0000256" key="3">
    <source>
        <dbReference type="ARBA" id="ARBA00006577"/>
    </source>
</evidence>
<name>A0ABV3TTK9_9GAMM</name>
<dbReference type="Pfam" id="PF00254">
    <property type="entry name" value="FKBP_C"/>
    <property type="match status" value="1"/>
</dbReference>
<evidence type="ECO:0000256" key="4">
    <source>
        <dbReference type="ARBA" id="ARBA00022490"/>
    </source>
</evidence>
<dbReference type="Gene3D" id="3.10.50.40">
    <property type="match status" value="1"/>
</dbReference>
<dbReference type="InterPro" id="IPR048261">
    <property type="entry name" value="SlpA/SlyD-like_ins_sf"/>
</dbReference>
<keyword evidence="6" id="KW-0143">Chaperone</keyword>
<dbReference type="PROSITE" id="PS50059">
    <property type="entry name" value="FKBP_PPIASE"/>
    <property type="match status" value="1"/>
</dbReference>
<keyword evidence="4" id="KW-0963">Cytoplasm</keyword>
<keyword evidence="5 9" id="KW-0697">Rotamase</keyword>
<evidence type="ECO:0000256" key="2">
    <source>
        <dbReference type="ARBA" id="ARBA00004496"/>
    </source>
</evidence>
<evidence type="ECO:0000256" key="5">
    <source>
        <dbReference type="ARBA" id="ARBA00023110"/>
    </source>
</evidence>
<dbReference type="GO" id="GO:0003755">
    <property type="term" value="F:peptidyl-prolyl cis-trans isomerase activity"/>
    <property type="evidence" value="ECO:0007669"/>
    <property type="project" value="UniProtKB-EC"/>
</dbReference>
<comment type="similarity">
    <text evidence="3 10">Belongs to the FKBP-type PPIase family.</text>
</comment>
<evidence type="ECO:0000256" key="8">
    <source>
        <dbReference type="ARBA" id="ARBA00037071"/>
    </source>
</evidence>
<feature type="domain" description="PPIase FKBP-type" evidence="11">
    <location>
        <begin position="6"/>
        <end position="83"/>
    </location>
</feature>
<dbReference type="EMBL" id="JBFRYB010000001">
    <property type="protein sequence ID" value="MEX1664484.1"/>
    <property type="molecule type" value="Genomic_DNA"/>
</dbReference>
<gene>
    <name evidence="12" type="ORF">AB4875_03230</name>
</gene>
<dbReference type="Gene3D" id="2.40.10.330">
    <property type="match status" value="1"/>
</dbReference>
<keyword evidence="13" id="KW-1185">Reference proteome</keyword>
<evidence type="ECO:0000256" key="10">
    <source>
        <dbReference type="RuleBase" id="RU003915"/>
    </source>
</evidence>
<evidence type="ECO:0000256" key="7">
    <source>
        <dbReference type="ARBA" id="ARBA00023235"/>
    </source>
</evidence>
<keyword evidence="7 9" id="KW-0413">Isomerase</keyword>
<sequence>MIIANDCVVAFHYTLTDESGVEIDTSKGQEPLAYLHGHGGIIPGLERELTGKTIGDAMKVTVQPADGYGEQNAELIQPVPRAAFQGVDQIEVGMQFQAEGAGGQMQTVVVKEVDDENVTVDANHPLAGQVLNFDVSIESVRAASEEELAHGHVH</sequence>
<protein>
    <recommendedName>
        <fullName evidence="10">Peptidyl-prolyl cis-trans isomerase</fullName>
        <ecNumber evidence="10">5.2.1.8</ecNumber>
    </recommendedName>
</protein>
<evidence type="ECO:0000256" key="6">
    <source>
        <dbReference type="ARBA" id="ARBA00023186"/>
    </source>
</evidence>
<evidence type="ECO:0000256" key="1">
    <source>
        <dbReference type="ARBA" id="ARBA00000971"/>
    </source>
</evidence>
<accession>A0ABV3TTK9</accession>
<dbReference type="Proteomes" id="UP001557484">
    <property type="component" value="Unassembled WGS sequence"/>
</dbReference>
<comment type="catalytic activity">
    <reaction evidence="1 9 10">
        <text>[protein]-peptidylproline (omega=180) = [protein]-peptidylproline (omega=0)</text>
        <dbReference type="Rhea" id="RHEA:16237"/>
        <dbReference type="Rhea" id="RHEA-COMP:10747"/>
        <dbReference type="Rhea" id="RHEA-COMP:10748"/>
        <dbReference type="ChEBI" id="CHEBI:83833"/>
        <dbReference type="ChEBI" id="CHEBI:83834"/>
        <dbReference type="EC" id="5.2.1.8"/>
    </reaction>
</comment>